<proteinExistence type="predicted"/>
<dbReference type="InterPro" id="IPR036770">
    <property type="entry name" value="Ankyrin_rpt-contain_sf"/>
</dbReference>
<sequence length="466" mass="51768">MSDAATTSPLSADPPAEAEEISRQPRPQQPAQVGSHWDRLPPELRRMVLRAAGILTQLTAGMLLRAELRGLPSEQVECLWAEAFACEWQGDLRRLPRIESYGDVFLGIRSRLMLERVRRWRLADEWMLLRVAVHNGWASAAHADDVEDLALAAAELGAVPLLRGLVCVRGAVRPSNALAVAAARGGRRDVVEFLHERLGGDVRVDQLMEAAATSGSIELVAWLIKIHGDVLATLGAASPLHQAVVAAANFGHLHLLVFLHERFPDCFKGLDEESFWYVSDLRVMRWLHERGLVRVPQLMLERAVRLGGLESVQWISATFGLRIEQQMLETACSLNRTSLVRWILRQPRISANDSCIDSAVDGCFVGVLAVLIEYDRSLLETIVERVAIRGDVDLIEWLDVRHAGSISQRALEAAAAYGNVDAVGFILANVEGVDWDISSVMMQTSHRDVIDKLSRFEIRRLMPSED</sequence>
<dbReference type="Gene3D" id="1.25.40.20">
    <property type="entry name" value="Ankyrin repeat-containing domain"/>
    <property type="match status" value="1"/>
</dbReference>
<dbReference type="EMBL" id="JADGIZ020000057">
    <property type="protein sequence ID" value="KAL2912812.1"/>
    <property type="molecule type" value="Genomic_DNA"/>
</dbReference>
<dbReference type="Proteomes" id="UP001527925">
    <property type="component" value="Unassembled WGS sequence"/>
</dbReference>
<feature type="compositionally biased region" description="Polar residues" evidence="1">
    <location>
        <begin position="1"/>
        <end position="10"/>
    </location>
</feature>
<dbReference type="PANTHER" id="PTHR46586">
    <property type="entry name" value="ANKYRIN REPEAT-CONTAINING PROTEIN"/>
    <property type="match status" value="1"/>
</dbReference>
<evidence type="ECO:0000313" key="2">
    <source>
        <dbReference type="EMBL" id="KAL2912812.1"/>
    </source>
</evidence>
<comment type="caution">
    <text evidence="2">The sequence shown here is derived from an EMBL/GenBank/DDBJ whole genome shotgun (WGS) entry which is preliminary data.</text>
</comment>
<organism evidence="2 3">
    <name type="scientific">Polyrhizophydium stewartii</name>
    <dbReference type="NCBI Taxonomy" id="2732419"/>
    <lineage>
        <taxon>Eukaryota</taxon>
        <taxon>Fungi</taxon>
        <taxon>Fungi incertae sedis</taxon>
        <taxon>Chytridiomycota</taxon>
        <taxon>Chytridiomycota incertae sedis</taxon>
        <taxon>Chytridiomycetes</taxon>
        <taxon>Rhizophydiales</taxon>
        <taxon>Rhizophydiales incertae sedis</taxon>
        <taxon>Polyrhizophydium</taxon>
    </lineage>
</organism>
<accession>A0ABR4MZW3</accession>
<evidence type="ECO:0008006" key="4">
    <source>
        <dbReference type="Google" id="ProtNLM"/>
    </source>
</evidence>
<feature type="region of interest" description="Disordered" evidence="1">
    <location>
        <begin position="1"/>
        <end position="36"/>
    </location>
</feature>
<protein>
    <recommendedName>
        <fullName evidence="4">Ankyrin repeat protein</fullName>
    </recommendedName>
</protein>
<evidence type="ECO:0000256" key="1">
    <source>
        <dbReference type="SAM" id="MobiDB-lite"/>
    </source>
</evidence>
<keyword evidence="3" id="KW-1185">Reference proteome</keyword>
<reference evidence="2 3" key="1">
    <citation type="submission" date="2023-09" db="EMBL/GenBank/DDBJ databases">
        <title>Pangenome analysis of Batrachochytrium dendrobatidis and related Chytrids.</title>
        <authorList>
            <person name="Yacoub M.N."/>
            <person name="Stajich J.E."/>
            <person name="James T.Y."/>
        </authorList>
    </citation>
    <scope>NUCLEOTIDE SEQUENCE [LARGE SCALE GENOMIC DNA]</scope>
    <source>
        <strain evidence="2 3">JEL0888</strain>
    </source>
</reference>
<dbReference type="SUPFAM" id="SSF48403">
    <property type="entry name" value="Ankyrin repeat"/>
    <property type="match status" value="1"/>
</dbReference>
<name>A0ABR4MZW3_9FUNG</name>
<gene>
    <name evidence="2" type="ORF">HK105_207699</name>
</gene>
<dbReference type="PANTHER" id="PTHR46586:SF3">
    <property type="entry name" value="ANKYRIN REPEAT-CONTAINING PROTEIN"/>
    <property type="match status" value="1"/>
</dbReference>
<dbReference type="InterPro" id="IPR052050">
    <property type="entry name" value="SecEffector_AnkRepeat"/>
</dbReference>
<evidence type="ECO:0000313" key="3">
    <source>
        <dbReference type="Proteomes" id="UP001527925"/>
    </source>
</evidence>